<proteinExistence type="predicted"/>
<sequence length="55" mass="6195">MNGGGGRETLHLTTADTFGSVTNLGALGFRVQTLRHHRECHCRYNRPARYFAPYS</sequence>
<name>A0A0E9W4S4_ANGAN</name>
<dbReference type="AlphaFoldDB" id="A0A0E9W4S4"/>
<reference evidence="1" key="1">
    <citation type="submission" date="2014-11" db="EMBL/GenBank/DDBJ databases">
        <authorList>
            <person name="Amaro Gonzalez C."/>
        </authorList>
    </citation>
    <scope>NUCLEOTIDE SEQUENCE</scope>
</reference>
<protein>
    <submittedName>
        <fullName evidence="1">Uncharacterized protein</fullName>
    </submittedName>
</protein>
<dbReference type="EMBL" id="GBXM01023982">
    <property type="protein sequence ID" value="JAH84595.1"/>
    <property type="molecule type" value="Transcribed_RNA"/>
</dbReference>
<accession>A0A0E9W4S4</accession>
<reference evidence="1" key="2">
    <citation type="journal article" date="2015" name="Fish Shellfish Immunol.">
        <title>Early steps in the European eel (Anguilla anguilla)-Vibrio vulnificus interaction in the gills: Role of the RtxA13 toxin.</title>
        <authorList>
            <person name="Callol A."/>
            <person name="Pajuelo D."/>
            <person name="Ebbesson L."/>
            <person name="Teles M."/>
            <person name="MacKenzie S."/>
            <person name="Amaro C."/>
        </authorList>
    </citation>
    <scope>NUCLEOTIDE SEQUENCE</scope>
</reference>
<organism evidence="1">
    <name type="scientific">Anguilla anguilla</name>
    <name type="common">European freshwater eel</name>
    <name type="synonym">Muraena anguilla</name>
    <dbReference type="NCBI Taxonomy" id="7936"/>
    <lineage>
        <taxon>Eukaryota</taxon>
        <taxon>Metazoa</taxon>
        <taxon>Chordata</taxon>
        <taxon>Craniata</taxon>
        <taxon>Vertebrata</taxon>
        <taxon>Euteleostomi</taxon>
        <taxon>Actinopterygii</taxon>
        <taxon>Neopterygii</taxon>
        <taxon>Teleostei</taxon>
        <taxon>Anguilliformes</taxon>
        <taxon>Anguillidae</taxon>
        <taxon>Anguilla</taxon>
    </lineage>
</organism>
<evidence type="ECO:0000313" key="1">
    <source>
        <dbReference type="EMBL" id="JAH84595.1"/>
    </source>
</evidence>